<accession>A0ABM7VJC0</accession>
<dbReference type="CDD" id="cd11731">
    <property type="entry name" value="Lin1944_like_SDR_c"/>
    <property type="match status" value="1"/>
</dbReference>
<dbReference type="Proteomes" id="UP001354989">
    <property type="component" value="Plasmid pPP1"/>
</dbReference>
<keyword evidence="2" id="KW-0560">Oxidoreductase</keyword>
<dbReference type="InterPro" id="IPR002347">
    <property type="entry name" value="SDR_fam"/>
</dbReference>
<evidence type="ECO:0000256" key="1">
    <source>
        <dbReference type="ARBA" id="ARBA00006484"/>
    </source>
</evidence>
<dbReference type="InterPro" id="IPR036291">
    <property type="entry name" value="NAD(P)-bd_dom_sf"/>
</dbReference>
<name>A0ABM7VJC0_9BACT</name>
<dbReference type="Pfam" id="PF13561">
    <property type="entry name" value="adh_short_C2"/>
    <property type="match status" value="1"/>
</dbReference>
<keyword evidence="3" id="KW-0614">Plasmid</keyword>
<dbReference type="NCBIfam" id="NF005754">
    <property type="entry name" value="PRK07578.1"/>
    <property type="match status" value="1"/>
</dbReference>
<dbReference type="PANTHER" id="PTHR43477">
    <property type="entry name" value="DIHYDROANTICAPSIN 7-DEHYDROGENASE"/>
    <property type="match status" value="1"/>
</dbReference>
<dbReference type="Gene3D" id="3.40.50.720">
    <property type="entry name" value="NAD(P)-binding Rossmann-like Domain"/>
    <property type="match status" value="1"/>
</dbReference>
<proteinExistence type="inferred from homology"/>
<evidence type="ECO:0000313" key="4">
    <source>
        <dbReference type="Proteomes" id="UP001354989"/>
    </source>
</evidence>
<dbReference type="InterPro" id="IPR051122">
    <property type="entry name" value="SDR_DHRS6-like"/>
</dbReference>
<dbReference type="PANTHER" id="PTHR43477:SF1">
    <property type="entry name" value="DIHYDROANTICAPSIN 7-DEHYDROGENASE"/>
    <property type="match status" value="1"/>
</dbReference>
<protein>
    <submittedName>
        <fullName evidence="3">Short chain dehydrogenase</fullName>
    </submittedName>
</protein>
<keyword evidence="4" id="KW-1185">Reference proteome</keyword>
<geneLocation type="plasmid" evidence="3 4">
    <name>pPP1</name>
</geneLocation>
<dbReference type="SUPFAM" id="SSF51735">
    <property type="entry name" value="NAD(P)-binding Rossmann-fold domains"/>
    <property type="match status" value="1"/>
</dbReference>
<dbReference type="EMBL" id="AP025293">
    <property type="protein sequence ID" value="BDD01087.1"/>
    <property type="molecule type" value="Genomic_DNA"/>
</dbReference>
<comment type="similarity">
    <text evidence="1">Belongs to the short-chain dehydrogenases/reductases (SDR) family.</text>
</comment>
<reference evidence="3 4" key="1">
    <citation type="submission" date="2021-12" db="EMBL/GenBank/DDBJ databases">
        <title>Genome sequencing of bacteria with rrn-lacking chromosome and rrn-plasmid.</title>
        <authorList>
            <person name="Anda M."/>
            <person name="Iwasaki W."/>
        </authorList>
    </citation>
    <scope>NUCLEOTIDE SEQUENCE [LARGE SCALE GENOMIC DNA]</scope>
    <source>
        <strain evidence="3 4">NBRC 101262</strain>
        <plasmid evidence="3 4">pPP1</plasmid>
    </source>
</reference>
<evidence type="ECO:0000256" key="2">
    <source>
        <dbReference type="ARBA" id="ARBA00023002"/>
    </source>
</evidence>
<evidence type="ECO:0000313" key="3">
    <source>
        <dbReference type="EMBL" id="BDD01087.1"/>
    </source>
</evidence>
<sequence>MKVILVGSTGTLGKKVLQQLESAGHRVLTVNRSSGDAQLDMQSAEAVEAFFKKVGAFDALIATSGTAKWGNIGALSGQDYMLGLQSKLMGQVNLVHIGRKYAAEKAVFVLTSGVLAQYPMEGSSSLTMINSAIEGYARAVSLELDQQKIQVVSPGWVKETMEMMGMDSSEGTAASEVATYYLKALTVEESGTVLQVVG</sequence>
<dbReference type="RefSeq" id="WP_338398269.1">
    <property type="nucleotide sequence ID" value="NZ_AP025293.1"/>
</dbReference>
<organism evidence="3 4">
    <name type="scientific">Persicobacter psychrovividus</name>
    <dbReference type="NCBI Taxonomy" id="387638"/>
    <lineage>
        <taxon>Bacteria</taxon>
        <taxon>Pseudomonadati</taxon>
        <taxon>Bacteroidota</taxon>
        <taxon>Cytophagia</taxon>
        <taxon>Cytophagales</taxon>
        <taxon>Persicobacteraceae</taxon>
        <taxon>Persicobacter</taxon>
    </lineage>
</organism>
<gene>
    <name evidence="3" type="ORF">PEPS_33670</name>
</gene>